<comment type="caution">
    <text evidence="1">The sequence shown here is derived from an EMBL/GenBank/DDBJ whole genome shotgun (WGS) entry which is preliminary data.</text>
</comment>
<proteinExistence type="predicted"/>
<dbReference type="EMBL" id="CM042047">
    <property type="protein sequence ID" value="KAI3769473.1"/>
    <property type="molecule type" value="Genomic_DNA"/>
</dbReference>
<dbReference type="Proteomes" id="UP001055879">
    <property type="component" value="Linkage Group LG01"/>
</dbReference>
<name>A0ACB9FF89_ARCLA</name>
<protein>
    <submittedName>
        <fullName evidence="1">Uncharacterized protein</fullName>
    </submittedName>
</protein>
<evidence type="ECO:0000313" key="2">
    <source>
        <dbReference type="Proteomes" id="UP001055879"/>
    </source>
</evidence>
<keyword evidence="2" id="KW-1185">Reference proteome</keyword>
<sequence>MGLNPKNGKDKIMEQSEELEPVLEKIKKDGLASGSRPINLETNMENGDNTIRNNEGSEQRIEGNDNQSRSISMAEKGKKKDGQGFDKLKIKKGDDGILGRGMMSFHRLKQMARTSAQKTGSKKVGKIGEIGKEDRYRMKARGGGDTGDHCDLSCGWSQRCGSGVNISTVEVRDRARVIVKR</sequence>
<reference evidence="2" key="1">
    <citation type="journal article" date="2022" name="Mol. Ecol. Resour.">
        <title>The genomes of chicory, endive, great burdock and yacon provide insights into Asteraceae palaeo-polyploidization history and plant inulin production.</title>
        <authorList>
            <person name="Fan W."/>
            <person name="Wang S."/>
            <person name="Wang H."/>
            <person name="Wang A."/>
            <person name="Jiang F."/>
            <person name="Liu H."/>
            <person name="Zhao H."/>
            <person name="Xu D."/>
            <person name="Zhang Y."/>
        </authorList>
    </citation>
    <scope>NUCLEOTIDE SEQUENCE [LARGE SCALE GENOMIC DNA]</scope>
    <source>
        <strain evidence="2">cv. Niubang</strain>
    </source>
</reference>
<organism evidence="1 2">
    <name type="scientific">Arctium lappa</name>
    <name type="common">Greater burdock</name>
    <name type="synonym">Lappa major</name>
    <dbReference type="NCBI Taxonomy" id="4217"/>
    <lineage>
        <taxon>Eukaryota</taxon>
        <taxon>Viridiplantae</taxon>
        <taxon>Streptophyta</taxon>
        <taxon>Embryophyta</taxon>
        <taxon>Tracheophyta</taxon>
        <taxon>Spermatophyta</taxon>
        <taxon>Magnoliopsida</taxon>
        <taxon>eudicotyledons</taxon>
        <taxon>Gunneridae</taxon>
        <taxon>Pentapetalae</taxon>
        <taxon>asterids</taxon>
        <taxon>campanulids</taxon>
        <taxon>Asterales</taxon>
        <taxon>Asteraceae</taxon>
        <taxon>Carduoideae</taxon>
        <taxon>Cardueae</taxon>
        <taxon>Arctiinae</taxon>
        <taxon>Arctium</taxon>
    </lineage>
</organism>
<evidence type="ECO:0000313" key="1">
    <source>
        <dbReference type="EMBL" id="KAI3769473.1"/>
    </source>
</evidence>
<gene>
    <name evidence="1" type="ORF">L6452_00576</name>
</gene>
<reference evidence="1 2" key="2">
    <citation type="journal article" date="2022" name="Mol. Ecol. Resour.">
        <title>The genomes of chicory, endive, great burdock and yacon provide insights into Asteraceae paleo-polyploidization history and plant inulin production.</title>
        <authorList>
            <person name="Fan W."/>
            <person name="Wang S."/>
            <person name="Wang H."/>
            <person name="Wang A."/>
            <person name="Jiang F."/>
            <person name="Liu H."/>
            <person name="Zhao H."/>
            <person name="Xu D."/>
            <person name="Zhang Y."/>
        </authorList>
    </citation>
    <scope>NUCLEOTIDE SEQUENCE [LARGE SCALE GENOMIC DNA]</scope>
    <source>
        <strain evidence="2">cv. Niubang</strain>
    </source>
</reference>
<accession>A0ACB9FF89</accession>